<protein>
    <submittedName>
        <fullName evidence="1">TniB family NTP-binding protein</fullName>
    </submittedName>
</protein>
<dbReference type="InterPro" id="IPR052026">
    <property type="entry name" value="ExeA_AAA_ATPase_DNA-bind"/>
</dbReference>
<evidence type="ECO:0000313" key="1">
    <source>
        <dbReference type="EMBL" id="MBQ0937784.1"/>
    </source>
</evidence>
<dbReference type="Proteomes" id="UP000672097">
    <property type="component" value="Unassembled WGS sequence"/>
</dbReference>
<dbReference type="SUPFAM" id="SSF52540">
    <property type="entry name" value="P-loop containing nucleoside triphosphate hydrolases"/>
    <property type="match status" value="1"/>
</dbReference>
<organism evidence="1 2">
    <name type="scientific">Ideonella paludis</name>
    <dbReference type="NCBI Taxonomy" id="1233411"/>
    <lineage>
        <taxon>Bacteria</taxon>
        <taxon>Pseudomonadati</taxon>
        <taxon>Pseudomonadota</taxon>
        <taxon>Betaproteobacteria</taxon>
        <taxon>Burkholderiales</taxon>
        <taxon>Sphaerotilaceae</taxon>
        <taxon>Ideonella</taxon>
    </lineage>
</organism>
<accession>A0ABS5E3A1</accession>
<name>A0ABS5E3A1_9BURK</name>
<dbReference type="PANTHER" id="PTHR35894:SF1">
    <property type="entry name" value="PHOSPHORIBULOKINASE _ URIDINE KINASE FAMILY"/>
    <property type="match status" value="1"/>
</dbReference>
<dbReference type="PANTHER" id="PTHR35894">
    <property type="entry name" value="GENERAL SECRETION PATHWAY PROTEIN A-RELATED"/>
    <property type="match status" value="1"/>
</dbReference>
<dbReference type="Pfam" id="PF05621">
    <property type="entry name" value="TniB"/>
    <property type="match status" value="1"/>
</dbReference>
<comment type="caution">
    <text evidence="1">The sequence shown here is derived from an EMBL/GenBank/DDBJ whole genome shotgun (WGS) entry which is preliminary data.</text>
</comment>
<dbReference type="InterPro" id="IPR008868">
    <property type="entry name" value="TniB"/>
</dbReference>
<dbReference type="InterPro" id="IPR027417">
    <property type="entry name" value="P-loop_NTPase"/>
</dbReference>
<sequence>MHPGVWSYIDVSSSERIHRLYTPKWVSYALGDEALARMEHLLDHPPCGRMPSMLLYGDSNMGKTMLMEKFVRDHPDVHDGDGEVVSRRVLRLQMPAKPDDGRLYSQIIEGLGHQAPFARRGLDIEMLCLRLMHRSPPKVMIVDEVHHLLAGSVREQRQSLNQLKFLSNEFRMPIIALGTSEALYAMQTDAQIASRFEPFALPRWRESDAFRSFVVSYGRLLPLAKPSPFAEKDIVQKLMAYSGGLTGKVTKLLAQAAELAIRTKTESISMELLEEAAAAGTFKLTARTQAESAQS</sequence>
<keyword evidence="2" id="KW-1185">Reference proteome</keyword>
<evidence type="ECO:0000313" key="2">
    <source>
        <dbReference type="Proteomes" id="UP000672097"/>
    </source>
</evidence>
<dbReference type="Gene3D" id="3.40.50.300">
    <property type="entry name" value="P-loop containing nucleotide triphosphate hydrolases"/>
    <property type="match status" value="1"/>
</dbReference>
<gene>
    <name evidence="1" type="ORF">KAK11_20835</name>
</gene>
<proteinExistence type="predicted"/>
<dbReference type="EMBL" id="JAGQDG010000010">
    <property type="protein sequence ID" value="MBQ0937784.1"/>
    <property type="molecule type" value="Genomic_DNA"/>
</dbReference>
<reference evidence="1 2" key="1">
    <citation type="submission" date="2021-04" db="EMBL/GenBank/DDBJ databases">
        <title>The genome sequence of type strain Ideonella paludis KCTC 32238.</title>
        <authorList>
            <person name="Liu Y."/>
        </authorList>
    </citation>
    <scope>NUCLEOTIDE SEQUENCE [LARGE SCALE GENOMIC DNA]</scope>
    <source>
        <strain evidence="1 2">KCTC 32238</strain>
    </source>
</reference>